<sequence length="426" mass="47788">MVFQRGAATLLITSLLLAGVLMIVMGSYKALFYQMKQSQNEVESRRAHWRAEGGLECAISSVVGEQAIPEELSECQQQLSLDALKIETGTPHIVRATSDFLTLSKAFLLPELQIKSPITTTSHLLVNGGLNIAPHVNQRVSEFRWACTSVRYQNTLYAHSYDTIHPYQATDISRYFPESHGSGLHQCSTTHYTDFSWQLPLTQNDFEHVEQLDVFQEVFNVPRSHWFEVMSDTSLFGYVPNELKSTMPRLSSELPSAKYIENCGQQITNLIKASHELIWVYGSCELSADDLQSINLAIDTHLNGGLILVLHNGIASISGNQALKAMIYHFVSETPSAGFVDWAQSNNNLLLSTLIESLNVHTVEQHRVSYFQNGNVYPLGGLVLDAPDSYALFNNALYMQFNKDVTASVARHFHKVKWSNGSWHDF</sequence>
<dbReference type="AlphaFoldDB" id="A0A837G848"/>
<reference evidence="1" key="1">
    <citation type="journal article" date="2015" name="BMC Genomics">
        <title>Genome mining reveals unlocked bioactive potential of marine Gram-negative bacteria.</title>
        <authorList>
            <person name="Machado H."/>
            <person name="Sonnenschein E.C."/>
            <person name="Melchiorsen J."/>
            <person name="Gram L."/>
        </authorList>
    </citation>
    <scope>NUCLEOTIDE SEQUENCE</scope>
    <source>
        <strain evidence="1">S2052</strain>
    </source>
</reference>
<protein>
    <submittedName>
        <fullName evidence="1">Uncharacterized protein</fullName>
    </submittedName>
</protein>
<name>A0A837G848_9VIBR</name>
<proteinExistence type="predicted"/>
<dbReference type="EMBL" id="JXXR01000015">
    <property type="protein sequence ID" value="KJY71950.1"/>
    <property type="molecule type" value="Genomic_DNA"/>
</dbReference>
<gene>
    <name evidence="1" type="ORF">TW71_13265</name>
</gene>
<dbReference type="RefSeq" id="WP_045986213.1">
    <property type="nucleotide sequence ID" value="NZ_CP063051.1"/>
</dbReference>
<organism evidence="1">
    <name type="scientific">Vibrio coralliilyticus</name>
    <dbReference type="NCBI Taxonomy" id="190893"/>
    <lineage>
        <taxon>Bacteria</taxon>
        <taxon>Pseudomonadati</taxon>
        <taxon>Pseudomonadota</taxon>
        <taxon>Gammaproteobacteria</taxon>
        <taxon>Vibrionales</taxon>
        <taxon>Vibrionaceae</taxon>
        <taxon>Vibrio</taxon>
    </lineage>
</organism>
<accession>A0A837G848</accession>
<comment type="caution">
    <text evidence="1">The sequence shown here is derived from an EMBL/GenBank/DDBJ whole genome shotgun (WGS) entry which is preliminary data.</text>
</comment>
<evidence type="ECO:0000313" key="1">
    <source>
        <dbReference type="EMBL" id="KJY71950.1"/>
    </source>
</evidence>